<evidence type="ECO:0000313" key="2">
    <source>
        <dbReference type="Proteomes" id="UP000499080"/>
    </source>
</evidence>
<keyword evidence="2" id="KW-1185">Reference proteome</keyword>
<dbReference type="EMBL" id="BGPR01000006">
    <property type="protein sequence ID" value="GBL74835.1"/>
    <property type="molecule type" value="Genomic_DNA"/>
</dbReference>
<sequence>MICCLDRSRSFDQKTPRRFQFEPSSNSCKSKLLQENRRRMRCTSPRFACEIGGWIVVECDFERFETLPLEPVINEIVSLAKIMGLEEGNNYIDELVEEHRARS</sequence>
<comment type="caution">
    <text evidence="1">The sequence shown here is derived from an EMBL/GenBank/DDBJ whole genome shotgun (WGS) entry which is preliminary data.</text>
</comment>
<gene>
    <name evidence="1" type="ORF">AVEN_243684_1</name>
</gene>
<proteinExistence type="predicted"/>
<dbReference type="AlphaFoldDB" id="A0A4Y2A633"/>
<accession>A0A4Y2A633</accession>
<name>A0A4Y2A633_ARAVE</name>
<reference evidence="1 2" key="1">
    <citation type="journal article" date="2019" name="Sci. Rep.">
        <title>Orb-weaving spider Araneus ventricosus genome elucidates the spidroin gene catalogue.</title>
        <authorList>
            <person name="Kono N."/>
            <person name="Nakamura H."/>
            <person name="Ohtoshi R."/>
            <person name="Moran D.A.P."/>
            <person name="Shinohara A."/>
            <person name="Yoshida Y."/>
            <person name="Fujiwara M."/>
            <person name="Mori M."/>
            <person name="Tomita M."/>
            <person name="Arakawa K."/>
        </authorList>
    </citation>
    <scope>NUCLEOTIDE SEQUENCE [LARGE SCALE GENOMIC DNA]</scope>
</reference>
<evidence type="ECO:0000313" key="1">
    <source>
        <dbReference type="EMBL" id="GBL74835.1"/>
    </source>
</evidence>
<protein>
    <submittedName>
        <fullName evidence="1">Uncharacterized protein</fullName>
    </submittedName>
</protein>
<organism evidence="1 2">
    <name type="scientific">Araneus ventricosus</name>
    <name type="common">Orbweaver spider</name>
    <name type="synonym">Epeira ventricosa</name>
    <dbReference type="NCBI Taxonomy" id="182803"/>
    <lineage>
        <taxon>Eukaryota</taxon>
        <taxon>Metazoa</taxon>
        <taxon>Ecdysozoa</taxon>
        <taxon>Arthropoda</taxon>
        <taxon>Chelicerata</taxon>
        <taxon>Arachnida</taxon>
        <taxon>Araneae</taxon>
        <taxon>Araneomorphae</taxon>
        <taxon>Entelegynae</taxon>
        <taxon>Araneoidea</taxon>
        <taxon>Araneidae</taxon>
        <taxon>Araneus</taxon>
    </lineage>
</organism>
<dbReference type="OrthoDB" id="7422307at2759"/>
<dbReference type="Proteomes" id="UP000499080">
    <property type="component" value="Unassembled WGS sequence"/>
</dbReference>